<comment type="caution">
    <text evidence="1">The sequence shown here is derived from an EMBL/GenBank/DDBJ whole genome shotgun (WGS) entry which is preliminary data.</text>
</comment>
<organism evidence="1 2">
    <name type="scientific">Staphylococcus argensis</name>
    <dbReference type="NCBI Taxonomy" id="1607738"/>
    <lineage>
        <taxon>Bacteria</taxon>
        <taxon>Bacillati</taxon>
        <taxon>Bacillota</taxon>
        <taxon>Bacilli</taxon>
        <taxon>Bacillales</taxon>
        <taxon>Staphylococcaceae</taxon>
        <taxon>Staphylococcus</taxon>
    </lineage>
</organism>
<sequence>MGKTINLPKKKDSKGRLCYLTTDGSKPYYIPVDVYKDAINTGMTHKEIKDEFKQGIRNLKRVVKYKQNPEQYEKEHKEEQAVERKRKVVQEREAKLKRLARITKRRNVSAQEMATYHKIKDDYWFQNTWNQMFGKWGVN</sequence>
<gene>
    <name evidence="1" type="ORF">CD039_01545</name>
</gene>
<dbReference type="Pfam" id="PF07768">
    <property type="entry name" value="PVL_ORF50"/>
    <property type="match status" value="1"/>
</dbReference>
<protein>
    <submittedName>
        <fullName evidence="1">Uncharacterized protein</fullName>
    </submittedName>
</protein>
<reference evidence="1 2" key="1">
    <citation type="submission" date="2017-08" db="EMBL/GenBank/DDBJ databases">
        <title>Draft genome sequences of 64 type strains of genus Staph aureus.</title>
        <authorList>
            <person name="Cole K."/>
            <person name="Golubchik T."/>
            <person name="Russell J."/>
            <person name="Foster D."/>
            <person name="Llewelyn M."/>
            <person name="Wilson D."/>
            <person name="Crook D."/>
            <person name="Paul J."/>
        </authorList>
    </citation>
    <scope>NUCLEOTIDE SEQUENCE [LARGE SCALE GENOMIC DNA]</scope>
    <source>
        <strain evidence="1 2">DSM 29875</strain>
    </source>
</reference>
<dbReference type="GeneID" id="98297027"/>
<evidence type="ECO:0000313" key="1">
    <source>
        <dbReference type="EMBL" id="POA09469.1"/>
    </source>
</evidence>
<keyword evidence="2" id="KW-1185">Reference proteome</keyword>
<dbReference type="RefSeq" id="WP_103370853.1">
    <property type="nucleotide sequence ID" value="NZ_CBCRVO010000001.1"/>
</dbReference>
<proteinExistence type="predicted"/>
<dbReference type="AlphaFoldDB" id="A0A2K4FDP8"/>
<name>A0A2K4FDP8_9STAP</name>
<evidence type="ECO:0000313" key="2">
    <source>
        <dbReference type="Proteomes" id="UP000242712"/>
    </source>
</evidence>
<accession>A0A2K4FDP8</accession>
<dbReference type="EMBL" id="PPPX01000001">
    <property type="protein sequence ID" value="POA09469.1"/>
    <property type="molecule type" value="Genomic_DNA"/>
</dbReference>
<dbReference type="InterPro" id="IPR011688">
    <property type="entry name" value="PVL_Orf50"/>
</dbReference>
<dbReference type="Proteomes" id="UP000242712">
    <property type="component" value="Unassembled WGS sequence"/>
</dbReference>